<evidence type="ECO:0000313" key="1">
    <source>
        <dbReference type="EMBL" id="RUO44589.1"/>
    </source>
</evidence>
<reference evidence="2" key="1">
    <citation type="journal article" date="2018" name="Front. Microbiol.">
        <title>Genome-Based Analysis Reveals the Taxonomy and Diversity of the Family Idiomarinaceae.</title>
        <authorList>
            <person name="Liu Y."/>
            <person name="Lai Q."/>
            <person name="Shao Z."/>
        </authorList>
    </citation>
    <scope>NUCLEOTIDE SEQUENCE [LARGE SCALE GENOMIC DNA]</scope>
    <source>
        <strain evidence="2">SN-14</strain>
    </source>
</reference>
<evidence type="ECO:0008006" key="3">
    <source>
        <dbReference type="Google" id="ProtNLM"/>
    </source>
</evidence>
<name>A0AA94EFS5_9GAMM</name>
<dbReference type="EMBL" id="PIPS01000001">
    <property type="protein sequence ID" value="RUO44589.1"/>
    <property type="molecule type" value="Genomic_DNA"/>
</dbReference>
<dbReference type="SUPFAM" id="SSF53850">
    <property type="entry name" value="Periplasmic binding protein-like II"/>
    <property type="match status" value="1"/>
</dbReference>
<evidence type="ECO:0000313" key="2">
    <source>
        <dbReference type="Proteomes" id="UP000286680"/>
    </source>
</evidence>
<keyword evidence="2" id="KW-1185">Reference proteome</keyword>
<comment type="caution">
    <text evidence="1">The sequence shown here is derived from an EMBL/GenBank/DDBJ whole genome shotgun (WGS) entry which is preliminary data.</text>
</comment>
<protein>
    <recommendedName>
        <fullName evidence="3">Solute-binding protein family 3/N-terminal domain-containing protein</fullName>
    </recommendedName>
</protein>
<accession>A0AA94EFS5</accession>
<proteinExistence type="predicted"/>
<sequence>MLALANKAHALTHPEPGKPHEIIWGINVAPPFHIANGDYEGEGICDVLVDVMQDQLPQLSHHIRRLPARRITLLMKREKNLCFPCLIKRSSYNAEFNYTETTHKYPPHGILAHTKAAKHIIDRYGNPVSFEALAQDTDFRFAQPIERRYGQLQPLLDKHLIGQSHYRIVTGDDAQVNLMTMLLSQRVDYTIDYEMIKRYYDTTHQRSSQEQLVFLPIKESQGQSIEGAIGCSNNDWGRQAAASLNAAISDLQNNEAFQQALDVWLGKNRPK</sequence>
<dbReference type="Proteomes" id="UP000286680">
    <property type="component" value="Unassembled WGS sequence"/>
</dbReference>
<gene>
    <name evidence="1" type="ORF">CWE23_00695</name>
</gene>
<dbReference type="AlphaFoldDB" id="A0AA94EFS5"/>
<organism evidence="1 2">
    <name type="scientific">Idiomarina aquatica</name>
    <dbReference type="NCBI Taxonomy" id="1327752"/>
    <lineage>
        <taxon>Bacteria</taxon>
        <taxon>Pseudomonadati</taxon>
        <taxon>Pseudomonadota</taxon>
        <taxon>Gammaproteobacteria</taxon>
        <taxon>Alteromonadales</taxon>
        <taxon>Idiomarinaceae</taxon>
        <taxon>Idiomarina</taxon>
    </lineage>
</organism>